<accession>A0A0D9QTU4</accession>
<dbReference type="InterPro" id="IPR029063">
    <property type="entry name" value="SAM-dependent_MTases_sf"/>
</dbReference>
<evidence type="ECO:0000256" key="1">
    <source>
        <dbReference type="PROSITE-ProRule" id="PRU00489"/>
    </source>
</evidence>
<dbReference type="AlphaFoldDB" id="A0A0D9QTU4"/>
<reference evidence="3 4" key="1">
    <citation type="submission" date="2014-03" db="EMBL/GenBank/DDBJ databases">
        <title>The Genome Sequence of Plasmodium fragile nilgiri.</title>
        <authorList>
            <consortium name="The Broad Institute Genomics Platform"/>
            <consortium name="The Broad Institute Genome Sequencing Center for Infectious Disease"/>
            <person name="Neafsey D."/>
            <person name="Duraisingh M."/>
            <person name="Young S.K."/>
            <person name="Zeng Q."/>
            <person name="Gargeya S."/>
            <person name="Abouelleil A."/>
            <person name="Alvarado L."/>
            <person name="Chapman S.B."/>
            <person name="Gainer-Dewar J."/>
            <person name="Goldberg J."/>
            <person name="Griggs A."/>
            <person name="Gujja S."/>
            <person name="Hansen M."/>
            <person name="Howarth C."/>
            <person name="Imamovic A."/>
            <person name="Larimer J."/>
            <person name="Pearson M."/>
            <person name="Poon T.W."/>
            <person name="Priest M."/>
            <person name="Roberts A."/>
            <person name="Saif S."/>
            <person name="Shea T."/>
            <person name="Sykes S."/>
            <person name="Wortman J."/>
            <person name="Nusbaum C."/>
            <person name="Birren B."/>
        </authorList>
    </citation>
    <scope>NUCLEOTIDE SEQUENCE [LARGE SCALE GENOMIC DNA]</scope>
    <source>
        <strain evidence="4">nilgiri</strain>
    </source>
</reference>
<evidence type="ECO:0008006" key="5">
    <source>
        <dbReference type="Google" id="ProtNLM"/>
    </source>
</evidence>
<feature type="compositionally biased region" description="Basic and acidic residues" evidence="2">
    <location>
        <begin position="96"/>
        <end position="123"/>
    </location>
</feature>
<evidence type="ECO:0000313" key="3">
    <source>
        <dbReference type="EMBL" id="KJP89261.1"/>
    </source>
</evidence>
<protein>
    <recommendedName>
        <fullName evidence="5">mRNA (N6-adenosine)-methyltransferase</fullName>
    </recommendedName>
</protein>
<sequence>MSLAREKYLKRKRELLGNINIIDNNLGEKKEQNLEERKREGKNEENPYERKNEQTLRRDREHRVKDEWGNSQGRRPPHDGSSCGGYNQISHRKNDRRPPDDRGHHVDRSHHGEPTWQGRKDPLLDANRSKPILTRNKDNPVFSKSNTPDDTQQWSIRSEKLRRDSSNVSQSAHSFRSVNENTSNKDVELTKERDKKGGPSPASTTSYEVLTNLSNIEINDSATLLIYTCKLLLQMCGKENENKAKMNMSLSSVEILREIKNRNRKNVKLLKINILNEVLTYMSLKSGGARDQVGTNPNEPSLEKHKEIKLEEACIDIENVGISIIIKVIYIKNVKNLLMKCLFQHGKGGTQGGDGMGVGRGTNRSDRGYIEDKKGGRVLVGGMQIPYEYRTTGGTESSGSNTYNSLLQENERKKSKQINNQNYAMEYETKYGDGTQGGNKYNQSDDAKHVNNSSGNNKINYLENLLNEPTAKEKKIKQEKTNILSIIEAPTVIEEMRIKKFQKKDDSVKIICPYLTKEVCQKHNKECNKVHFKKIISEHTDVSLGDCSYLDTCRHIETCKFVHYAVDKEDQAMGSHQECVTEKNADIFSMTDNTYGPQWIRCDLRNFDLSIFNQYVSVVMADPPWDIHMDLPYGTMTDNEMKLLPVQLIQDEGMIFLWVTGRAMELARECLQIWGYKRVEEILWVKTNHLQRIIRTGRTGHWLNHSKEHCLVGIKGNPVVNRNIDCNVIVSEVRETSRKPDEIYSLIERMCPQNLKIELFGRPHNIRRNWITLGNQLNGVVLHHPQIKERYNKIAAQFNMPLCGE</sequence>
<dbReference type="EMBL" id="KQ001653">
    <property type="protein sequence ID" value="KJP89261.1"/>
    <property type="molecule type" value="Genomic_DNA"/>
</dbReference>
<dbReference type="OrthoDB" id="10262526at2759"/>
<feature type="compositionally biased region" description="Basic and acidic residues" evidence="2">
    <location>
        <begin position="26"/>
        <end position="68"/>
    </location>
</feature>
<dbReference type="RefSeq" id="XP_012334200.1">
    <property type="nucleotide sequence ID" value="XM_012478777.1"/>
</dbReference>
<dbReference type="GeneID" id="24266453"/>
<dbReference type="GO" id="GO:0008168">
    <property type="term" value="F:methyltransferase activity"/>
    <property type="evidence" value="ECO:0007669"/>
    <property type="project" value="TreeGrafter"/>
</dbReference>
<keyword evidence="4" id="KW-1185">Reference proteome</keyword>
<dbReference type="Proteomes" id="UP000054561">
    <property type="component" value="Unassembled WGS sequence"/>
</dbReference>
<feature type="compositionally biased region" description="Polar residues" evidence="2">
    <location>
        <begin position="166"/>
        <end position="182"/>
    </location>
</feature>
<feature type="compositionally biased region" description="Basic and acidic residues" evidence="2">
    <location>
        <begin position="183"/>
        <end position="197"/>
    </location>
</feature>
<dbReference type="PANTHER" id="PTHR12829">
    <property type="entry name" value="N6-ADENOSINE-METHYLTRANSFERASE"/>
    <property type="match status" value="1"/>
</dbReference>
<feature type="compositionally biased region" description="Polar residues" evidence="2">
    <location>
        <begin position="142"/>
        <end position="156"/>
    </location>
</feature>
<organism evidence="3 4">
    <name type="scientific">Plasmodium fragile</name>
    <dbReference type="NCBI Taxonomy" id="5857"/>
    <lineage>
        <taxon>Eukaryota</taxon>
        <taxon>Sar</taxon>
        <taxon>Alveolata</taxon>
        <taxon>Apicomplexa</taxon>
        <taxon>Aconoidasida</taxon>
        <taxon>Haemosporida</taxon>
        <taxon>Plasmodiidae</taxon>
        <taxon>Plasmodium</taxon>
        <taxon>Plasmodium (Plasmodium)</taxon>
    </lineage>
</organism>
<dbReference type="InterPro" id="IPR007757">
    <property type="entry name" value="MT-A70-like"/>
</dbReference>
<evidence type="ECO:0000313" key="4">
    <source>
        <dbReference type="Proteomes" id="UP000054561"/>
    </source>
</evidence>
<gene>
    <name evidence="3" type="ORF">AK88_01139</name>
</gene>
<feature type="region of interest" description="Disordered" evidence="2">
    <location>
        <begin position="20"/>
        <end position="206"/>
    </location>
</feature>
<feature type="region of interest" description="Disordered" evidence="2">
    <location>
        <begin position="430"/>
        <end position="458"/>
    </location>
</feature>
<dbReference type="PANTHER" id="PTHR12829:SF2">
    <property type="entry name" value="N6-ADENOSINE-METHYLTRANSFERASE MT-A70-LIKE"/>
    <property type="match status" value="1"/>
</dbReference>
<dbReference type="SUPFAM" id="SSF53335">
    <property type="entry name" value="S-adenosyl-L-methionine-dependent methyltransferases"/>
    <property type="match status" value="1"/>
</dbReference>
<dbReference type="GO" id="GO:0036396">
    <property type="term" value="C:RNA N6-methyladenosine methyltransferase complex"/>
    <property type="evidence" value="ECO:0007669"/>
    <property type="project" value="TreeGrafter"/>
</dbReference>
<dbReference type="GO" id="GO:0005634">
    <property type="term" value="C:nucleus"/>
    <property type="evidence" value="ECO:0007669"/>
    <property type="project" value="TreeGrafter"/>
</dbReference>
<dbReference type="OMA" id="QFNMPLC"/>
<name>A0A0D9QTU4_PLAFR</name>
<dbReference type="VEuPathDB" id="PlasmoDB:AK88_01139"/>
<evidence type="ECO:0000256" key="2">
    <source>
        <dbReference type="SAM" id="MobiDB-lite"/>
    </source>
</evidence>
<dbReference type="PROSITE" id="PS51143">
    <property type="entry name" value="MT_A70"/>
    <property type="match status" value="1"/>
</dbReference>
<comment type="similarity">
    <text evidence="1">Belongs to the MT-A70-like family.</text>
</comment>
<proteinExistence type="inferred from homology"/>
<dbReference type="Pfam" id="PF05063">
    <property type="entry name" value="MT-A70"/>
    <property type="match status" value="1"/>
</dbReference>